<accession>A0A1H7GL58</accession>
<protein>
    <submittedName>
        <fullName evidence="1">Uncharacterized protein</fullName>
    </submittedName>
</protein>
<gene>
    <name evidence="1" type="ORF">SAMN05216387_101311</name>
</gene>
<reference evidence="1 2" key="1">
    <citation type="submission" date="2016-10" db="EMBL/GenBank/DDBJ databases">
        <authorList>
            <person name="de Groot N.N."/>
        </authorList>
    </citation>
    <scope>NUCLEOTIDE SEQUENCE [LARGE SCALE GENOMIC DNA]</scope>
    <source>
        <strain evidence="1 2">Nv1</strain>
    </source>
</reference>
<dbReference type="AlphaFoldDB" id="A0A1H7GL58"/>
<evidence type="ECO:0000313" key="1">
    <source>
        <dbReference type="EMBL" id="SEK38804.1"/>
    </source>
</evidence>
<sequence length="47" mass="5311">MKTCFSAKQWRNRTFRADMGVADARVVLSSEFLPRPLVLACGFSLYA</sequence>
<keyword evidence="2" id="KW-1185">Reference proteome</keyword>
<dbReference type="EMBL" id="FOBH01000001">
    <property type="protein sequence ID" value="SEK38804.1"/>
    <property type="molecule type" value="Genomic_DNA"/>
</dbReference>
<evidence type="ECO:0000313" key="2">
    <source>
        <dbReference type="Proteomes" id="UP000198620"/>
    </source>
</evidence>
<proteinExistence type="predicted"/>
<dbReference type="Proteomes" id="UP000198620">
    <property type="component" value="Unassembled WGS sequence"/>
</dbReference>
<organism evidence="1 2">
    <name type="scientific">Nitrosovibrio tenuis</name>
    <dbReference type="NCBI Taxonomy" id="1233"/>
    <lineage>
        <taxon>Bacteria</taxon>
        <taxon>Pseudomonadati</taxon>
        <taxon>Pseudomonadota</taxon>
        <taxon>Betaproteobacteria</taxon>
        <taxon>Nitrosomonadales</taxon>
        <taxon>Nitrosomonadaceae</taxon>
        <taxon>Nitrosovibrio</taxon>
    </lineage>
</organism>
<name>A0A1H7GL58_9PROT</name>